<keyword evidence="2" id="KW-1185">Reference proteome</keyword>
<reference evidence="1 2" key="1">
    <citation type="journal article" date="2018" name="Front. Plant Sci.">
        <title>Red Clover (Trifolium pratense) and Zigzag Clover (T. medium) - A Picture of Genomic Similarities and Differences.</title>
        <authorList>
            <person name="Dluhosova J."/>
            <person name="Istvanek J."/>
            <person name="Nedelnik J."/>
            <person name="Repkova J."/>
        </authorList>
    </citation>
    <scope>NUCLEOTIDE SEQUENCE [LARGE SCALE GENOMIC DNA]</scope>
    <source>
        <strain evidence="2">cv. 10/8</strain>
        <tissue evidence="1">Leaf</tissue>
    </source>
</reference>
<comment type="caution">
    <text evidence="1">The sequence shown here is derived from an EMBL/GenBank/DDBJ whole genome shotgun (WGS) entry which is preliminary data.</text>
</comment>
<feature type="non-terminal residue" evidence="1">
    <location>
        <position position="1"/>
    </location>
</feature>
<sequence>KAIGNYQVQGDLPQELEIADTDDIYPDKVIGNRVTVKAGVTVPQSLIQWKNKSLEDVTWEDDDFLRGQFPQFNLEDKANFKEVGVDRNVDNEMGFAIGPKP</sequence>
<organism evidence="1 2">
    <name type="scientific">Trifolium medium</name>
    <dbReference type="NCBI Taxonomy" id="97028"/>
    <lineage>
        <taxon>Eukaryota</taxon>
        <taxon>Viridiplantae</taxon>
        <taxon>Streptophyta</taxon>
        <taxon>Embryophyta</taxon>
        <taxon>Tracheophyta</taxon>
        <taxon>Spermatophyta</taxon>
        <taxon>Magnoliopsida</taxon>
        <taxon>eudicotyledons</taxon>
        <taxon>Gunneridae</taxon>
        <taxon>Pentapetalae</taxon>
        <taxon>rosids</taxon>
        <taxon>fabids</taxon>
        <taxon>Fabales</taxon>
        <taxon>Fabaceae</taxon>
        <taxon>Papilionoideae</taxon>
        <taxon>50 kb inversion clade</taxon>
        <taxon>NPAAA clade</taxon>
        <taxon>Hologalegina</taxon>
        <taxon>IRL clade</taxon>
        <taxon>Trifolieae</taxon>
        <taxon>Trifolium</taxon>
    </lineage>
</organism>
<evidence type="ECO:0000313" key="2">
    <source>
        <dbReference type="Proteomes" id="UP000265520"/>
    </source>
</evidence>
<dbReference type="EMBL" id="LXQA010398899">
    <property type="protein sequence ID" value="MCI49280.1"/>
    <property type="molecule type" value="Genomic_DNA"/>
</dbReference>
<dbReference type="Proteomes" id="UP000265520">
    <property type="component" value="Unassembled WGS sequence"/>
</dbReference>
<evidence type="ECO:0008006" key="3">
    <source>
        <dbReference type="Google" id="ProtNLM"/>
    </source>
</evidence>
<dbReference type="Gene3D" id="2.40.50.40">
    <property type="match status" value="1"/>
</dbReference>
<feature type="non-terminal residue" evidence="1">
    <location>
        <position position="101"/>
    </location>
</feature>
<dbReference type="AlphaFoldDB" id="A0A392SMY3"/>
<accession>A0A392SMY3</accession>
<name>A0A392SMY3_9FABA</name>
<dbReference type="SUPFAM" id="SSF54160">
    <property type="entry name" value="Chromo domain-like"/>
    <property type="match status" value="1"/>
</dbReference>
<dbReference type="InterPro" id="IPR016197">
    <property type="entry name" value="Chromo-like_dom_sf"/>
</dbReference>
<protein>
    <recommendedName>
        <fullName evidence="3">RNA-directed DNA polymerase (Reverse transcriptase)</fullName>
    </recommendedName>
</protein>
<proteinExistence type="predicted"/>
<evidence type="ECO:0000313" key="1">
    <source>
        <dbReference type="EMBL" id="MCI49280.1"/>
    </source>
</evidence>